<dbReference type="EMBL" id="JTHE03000013">
    <property type="protein sequence ID" value="MCM1981607.1"/>
    <property type="molecule type" value="Genomic_DNA"/>
</dbReference>
<evidence type="ECO:0000313" key="3">
    <source>
        <dbReference type="Proteomes" id="UP000031561"/>
    </source>
</evidence>
<accession>A0ABD4SZ59</accession>
<reference evidence="2 3" key="1">
    <citation type="journal article" date="2015" name="Genome Announc.">
        <title>Draft Genome Sequence of Filamentous Marine Cyanobacterium Lyngbya confervoides Strain BDU141951.</title>
        <authorList>
            <person name="Chandrababunaidu M.M."/>
            <person name="Sen D."/>
            <person name="Tripathy S."/>
        </authorList>
    </citation>
    <scope>NUCLEOTIDE SEQUENCE [LARGE SCALE GENOMIC DNA]</scope>
    <source>
        <strain evidence="2 3">BDU141951</strain>
    </source>
</reference>
<sequence>MNDSSQSSLRLSDSSVWMVDGSILEGQTQSSEDPLFTVPNLITDPNQQVVVPVDNTAYEEPAITFSTLAALGDETFDTSTPENTAVETAVYTGNVQLASDPSASTLEINGSSVNGTTVETAFGSSSGDGSGSGGESLTSLPSGEGGGDQTPTGEAATLGESASGDLGTPTADSTPVPFSFTQTLGLAVLLVCLVGHKAIKRFSHRLGWMN</sequence>
<dbReference type="RefSeq" id="WP_201277278.1">
    <property type="nucleotide sequence ID" value="NZ_JTHE03000013.1"/>
</dbReference>
<dbReference type="AlphaFoldDB" id="A0ABD4SZ59"/>
<comment type="caution">
    <text evidence="2">The sequence shown here is derived from an EMBL/GenBank/DDBJ whole genome shotgun (WGS) entry which is preliminary data.</text>
</comment>
<proteinExistence type="predicted"/>
<evidence type="ECO:0000313" key="2">
    <source>
        <dbReference type="EMBL" id="MCM1981607.1"/>
    </source>
</evidence>
<dbReference type="Proteomes" id="UP000031561">
    <property type="component" value="Unassembled WGS sequence"/>
</dbReference>
<organism evidence="2 3">
    <name type="scientific">Lyngbya confervoides BDU141951</name>
    <dbReference type="NCBI Taxonomy" id="1574623"/>
    <lineage>
        <taxon>Bacteria</taxon>
        <taxon>Bacillati</taxon>
        <taxon>Cyanobacteriota</taxon>
        <taxon>Cyanophyceae</taxon>
        <taxon>Oscillatoriophycideae</taxon>
        <taxon>Oscillatoriales</taxon>
        <taxon>Microcoleaceae</taxon>
        <taxon>Lyngbya</taxon>
    </lineage>
</organism>
<keyword evidence="3" id="KW-1185">Reference proteome</keyword>
<gene>
    <name evidence="2" type="ORF">QQ91_0002015</name>
</gene>
<feature type="region of interest" description="Disordered" evidence="1">
    <location>
        <begin position="117"/>
        <end position="170"/>
    </location>
</feature>
<evidence type="ECO:0000256" key="1">
    <source>
        <dbReference type="SAM" id="MobiDB-lite"/>
    </source>
</evidence>
<name>A0ABD4SZ59_9CYAN</name>
<protein>
    <submittedName>
        <fullName evidence="2">Uncharacterized protein</fullName>
    </submittedName>
</protein>